<evidence type="ECO:0000259" key="6">
    <source>
        <dbReference type="PROSITE" id="PS50199"/>
    </source>
</evidence>
<gene>
    <name evidence="8" type="ORF">BdWA1_002592</name>
    <name evidence="7" type="ORF">BdWA1_003909</name>
</gene>
<evidence type="ECO:0000256" key="2">
    <source>
        <dbReference type="ARBA" id="ARBA00022771"/>
    </source>
</evidence>
<name>A0AAD9PJS5_9APIC</name>
<evidence type="ECO:0000256" key="3">
    <source>
        <dbReference type="ARBA" id="ARBA00022833"/>
    </source>
</evidence>
<accession>A0AAD9PJS5</accession>
<feature type="region of interest" description="Disordered" evidence="5">
    <location>
        <begin position="1"/>
        <end position="65"/>
    </location>
</feature>
<dbReference type="EMBL" id="JALLKP010000073">
    <property type="protein sequence ID" value="KAK2194621.1"/>
    <property type="molecule type" value="Genomic_DNA"/>
</dbReference>
<reference evidence="8" key="1">
    <citation type="journal article" date="2023" name="Nat. Microbiol.">
        <title>Babesia duncani multi-omics identifies virulence factors and drug targets.</title>
        <authorList>
            <person name="Singh P."/>
            <person name="Lonardi S."/>
            <person name="Liang Q."/>
            <person name="Vydyam P."/>
            <person name="Khabirova E."/>
            <person name="Fang T."/>
            <person name="Gihaz S."/>
            <person name="Thekkiniath J."/>
            <person name="Munshi M."/>
            <person name="Abel S."/>
            <person name="Ciampossin L."/>
            <person name="Batugedara G."/>
            <person name="Gupta M."/>
            <person name="Lu X.M."/>
            <person name="Lenz T."/>
            <person name="Chakravarty S."/>
            <person name="Cornillot E."/>
            <person name="Hu Y."/>
            <person name="Ma W."/>
            <person name="Gonzalez L.M."/>
            <person name="Sanchez S."/>
            <person name="Estrada K."/>
            <person name="Sanchez-Flores A."/>
            <person name="Montero E."/>
            <person name="Harb O.S."/>
            <person name="Le Roch K.G."/>
            <person name="Mamoun C.B."/>
        </authorList>
    </citation>
    <scope>NUCLEOTIDE SEQUENCE</scope>
    <source>
        <strain evidence="8">WA1</strain>
    </source>
</reference>
<dbReference type="InterPro" id="IPR001876">
    <property type="entry name" value="Znf_RanBP2"/>
</dbReference>
<dbReference type="PROSITE" id="PS01358">
    <property type="entry name" value="ZF_RANBP2_1"/>
    <property type="match status" value="1"/>
</dbReference>
<dbReference type="GeneID" id="94336889"/>
<sequence>MTHRSHRSRSKESRGAYRKRSRSRSYNRHSRRCSRYHSPDSKHRERPRARTSDHSTKSNSHSTNIQKEIVESGLANSVLSGNLNSEKLRNDFEADNYAKAYGIDVSGFVGLTSELLQVGMLSKPEEKTKEQRRLSRKEEIRLHPDRFWKCKKCSYMNYQSNYFCMGCNGLKQACAL</sequence>
<dbReference type="KEGG" id="bdw:94336889"/>
<keyword evidence="2 4" id="KW-0863">Zinc-finger</keyword>
<keyword evidence="3" id="KW-0862">Zinc</keyword>
<evidence type="ECO:0000313" key="8">
    <source>
        <dbReference type="EMBL" id="KAK2195994.1"/>
    </source>
</evidence>
<dbReference type="Proteomes" id="UP001214638">
    <property type="component" value="Unassembled WGS sequence"/>
</dbReference>
<dbReference type="EMBL" id="JALLKP010000003">
    <property type="protein sequence ID" value="KAK2195994.1"/>
    <property type="molecule type" value="Genomic_DNA"/>
</dbReference>
<proteinExistence type="predicted"/>
<dbReference type="GO" id="GO:0008270">
    <property type="term" value="F:zinc ion binding"/>
    <property type="evidence" value="ECO:0007669"/>
    <property type="project" value="UniProtKB-KW"/>
</dbReference>
<evidence type="ECO:0000256" key="1">
    <source>
        <dbReference type="ARBA" id="ARBA00022723"/>
    </source>
</evidence>
<keyword evidence="1" id="KW-0479">Metal-binding</keyword>
<feature type="compositionally biased region" description="Basic residues" evidence="5">
    <location>
        <begin position="16"/>
        <end position="35"/>
    </location>
</feature>
<organism evidence="8 9">
    <name type="scientific">Babesia duncani</name>
    <dbReference type="NCBI Taxonomy" id="323732"/>
    <lineage>
        <taxon>Eukaryota</taxon>
        <taxon>Sar</taxon>
        <taxon>Alveolata</taxon>
        <taxon>Apicomplexa</taxon>
        <taxon>Aconoidasida</taxon>
        <taxon>Piroplasmida</taxon>
        <taxon>Babesiidae</taxon>
        <taxon>Babesia</taxon>
    </lineage>
</organism>
<feature type="domain" description="RanBP2-type" evidence="6">
    <location>
        <begin position="144"/>
        <end position="173"/>
    </location>
</feature>
<keyword evidence="9" id="KW-1185">Reference proteome</keyword>
<dbReference type="AlphaFoldDB" id="A0AAD9PJS5"/>
<dbReference type="RefSeq" id="XP_067802836.1">
    <property type="nucleotide sequence ID" value="XM_067947614.1"/>
</dbReference>
<evidence type="ECO:0000256" key="4">
    <source>
        <dbReference type="PROSITE-ProRule" id="PRU00322"/>
    </source>
</evidence>
<dbReference type="PROSITE" id="PS50199">
    <property type="entry name" value="ZF_RANBP2_2"/>
    <property type="match status" value="1"/>
</dbReference>
<evidence type="ECO:0000313" key="7">
    <source>
        <dbReference type="EMBL" id="KAK2194621.1"/>
    </source>
</evidence>
<evidence type="ECO:0000313" key="9">
    <source>
        <dbReference type="Proteomes" id="UP001214638"/>
    </source>
</evidence>
<evidence type="ECO:0000256" key="5">
    <source>
        <dbReference type="SAM" id="MobiDB-lite"/>
    </source>
</evidence>
<comment type="caution">
    <text evidence="8">The sequence shown here is derived from an EMBL/GenBank/DDBJ whole genome shotgun (WGS) entry which is preliminary data.</text>
</comment>
<protein>
    <submittedName>
        <fullName evidence="8">Zinc finger protein</fullName>
    </submittedName>
</protein>
<feature type="compositionally biased region" description="Basic and acidic residues" evidence="5">
    <location>
        <begin position="37"/>
        <end position="56"/>
    </location>
</feature>